<evidence type="ECO:0000313" key="8">
    <source>
        <dbReference type="EMBL" id="KAK3242358.1"/>
    </source>
</evidence>
<comment type="similarity">
    <text evidence="2">Belongs to the drug/metabolite transporter (DMT) superfamily. Plant drug/metabolite exporter (P-DME) (TC 2.A.7.4) family.</text>
</comment>
<feature type="transmembrane region" description="Helical" evidence="6">
    <location>
        <begin position="203"/>
        <end position="224"/>
    </location>
</feature>
<sequence length="377" mass="41082">MWDHCRTVFKTVQGSRKALGYFYVVSVAVIWVAASYLVKEIVHSGISPFILTYICNSLFVLYLPLVELQHLSPQKHCRQTDDCTPPEEDLGFLNDAAHGELAAPAVKKEEPYTRWQTARAALIICPFWFSAQLTFNASLKRSSVTSNTILSSLSSLFTFFLSVRLLRERFTFVKLGGVASYVVGTALVALKDAEKQEGGSADSLGGDALCLLSAAIYALYTVGIRKVLPDEERVNAAQFFGFIGLFNLIILAPVVMYLHFTGEVDITHLPAQPLAWVVVKGLFDNVLSDYLWVRAVLLVGPTITSVGMGIQVPLAIFVDIVLGKAPWILSLGPAALMLGGATLILLGFGTVAYNTDQGEGNQSSEAHQGEAHAYTSW</sequence>
<feature type="transmembrane region" description="Helical" evidence="6">
    <location>
        <begin position="20"/>
        <end position="38"/>
    </location>
</feature>
<feature type="transmembrane region" description="Helical" evidence="6">
    <location>
        <begin position="172"/>
        <end position="191"/>
    </location>
</feature>
<dbReference type="PANTHER" id="PTHR23051:SF0">
    <property type="entry name" value="SOLUTE CARRIER FAMILY 35 MEMBER F5"/>
    <property type="match status" value="1"/>
</dbReference>
<comment type="caution">
    <text evidence="8">The sequence shown here is derived from an EMBL/GenBank/DDBJ whole genome shotgun (WGS) entry which is preliminary data.</text>
</comment>
<evidence type="ECO:0000256" key="1">
    <source>
        <dbReference type="ARBA" id="ARBA00004141"/>
    </source>
</evidence>
<dbReference type="EMBL" id="LGRX02033187">
    <property type="protein sequence ID" value="KAK3242358.1"/>
    <property type="molecule type" value="Genomic_DNA"/>
</dbReference>
<feature type="transmembrane region" description="Helical" evidence="6">
    <location>
        <begin position="334"/>
        <end position="353"/>
    </location>
</feature>
<evidence type="ECO:0000256" key="3">
    <source>
        <dbReference type="ARBA" id="ARBA00022692"/>
    </source>
</evidence>
<dbReference type="Proteomes" id="UP001190700">
    <property type="component" value="Unassembled WGS sequence"/>
</dbReference>
<dbReference type="InterPro" id="IPR037185">
    <property type="entry name" value="EmrE-like"/>
</dbReference>
<accession>A0AAE0BUA7</accession>
<evidence type="ECO:0000256" key="2">
    <source>
        <dbReference type="ARBA" id="ARBA00007635"/>
    </source>
</evidence>
<dbReference type="PANTHER" id="PTHR23051">
    <property type="entry name" value="SOLUTE CARRIER FAMILY 35, MEMBER F5"/>
    <property type="match status" value="1"/>
</dbReference>
<feature type="domain" description="EamA" evidence="7">
    <location>
        <begin position="111"/>
        <end position="189"/>
    </location>
</feature>
<evidence type="ECO:0000256" key="6">
    <source>
        <dbReference type="SAM" id="Phobius"/>
    </source>
</evidence>
<dbReference type="Pfam" id="PF00892">
    <property type="entry name" value="EamA"/>
    <property type="match status" value="1"/>
</dbReference>
<protein>
    <recommendedName>
        <fullName evidence="7">EamA domain-containing protein</fullName>
    </recommendedName>
</protein>
<dbReference type="SUPFAM" id="SSF103481">
    <property type="entry name" value="Multidrug resistance efflux transporter EmrE"/>
    <property type="match status" value="1"/>
</dbReference>
<dbReference type="GO" id="GO:0016020">
    <property type="term" value="C:membrane"/>
    <property type="evidence" value="ECO:0007669"/>
    <property type="project" value="UniProtKB-SubCell"/>
</dbReference>
<gene>
    <name evidence="8" type="ORF">CYMTET_47946</name>
</gene>
<evidence type="ECO:0000256" key="4">
    <source>
        <dbReference type="ARBA" id="ARBA00022989"/>
    </source>
</evidence>
<organism evidence="8 9">
    <name type="scientific">Cymbomonas tetramitiformis</name>
    <dbReference type="NCBI Taxonomy" id="36881"/>
    <lineage>
        <taxon>Eukaryota</taxon>
        <taxon>Viridiplantae</taxon>
        <taxon>Chlorophyta</taxon>
        <taxon>Pyramimonadophyceae</taxon>
        <taxon>Pyramimonadales</taxon>
        <taxon>Pyramimonadaceae</taxon>
        <taxon>Cymbomonas</taxon>
    </lineage>
</organism>
<evidence type="ECO:0000256" key="5">
    <source>
        <dbReference type="ARBA" id="ARBA00023136"/>
    </source>
</evidence>
<feature type="transmembrane region" description="Helical" evidence="6">
    <location>
        <begin position="236"/>
        <end position="260"/>
    </location>
</feature>
<proteinExistence type="inferred from homology"/>
<reference evidence="8 9" key="1">
    <citation type="journal article" date="2015" name="Genome Biol. Evol.">
        <title>Comparative Genomics of a Bacterivorous Green Alga Reveals Evolutionary Causalities and Consequences of Phago-Mixotrophic Mode of Nutrition.</title>
        <authorList>
            <person name="Burns J.A."/>
            <person name="Paasch A."/>
            <person name="Narechania A."/>
            <person name="Kim E."/>
        </authorList>
    </citation>
    <scope>NUCLEOTIDE SEQUENCE [LARGE SCALE GENOMIC DNA]</scope>
    <source>
        <strain evidence="8 9">PLY_AMNH</strain>
    </source>
</reference>
<keyword evidence="5 6" id="KW-0472">Membrane</keyword>
<feature type="transmembrane region" description="Helical" evidence="6">
    <location>
        <begin position="50"/>
        <end position="68"/>
    </location>
</feature>
<dbReference type="InterPro" id="IPR000620">
    <property type="entry name" value="EamA_dom"/>
</dbReference>
<evidence type="ECO:0000259" key="7">
    <source>
        <dbReference type="Pfam" id="PF00892"/>
    </source>
</evidence>
<name>A0AAE0BUA7_9CHLO</name>
<feature type="transmembrane region" description="Helical" evidence="6">
    <location>
        <begin position="291"/>
        <end position="322"/>
    </location>
</feature>
<keyword evidence="9" id="KW-1185">Reference proteome</keyword>
<keyword evidence="3 6" id="KW-0812">Transmembrane</keyword>
<keyword evidence="4 6" id="KW-1133">Transmembrane helix</keyword>
<comment type="subcellular location">
    <subcellularLocation>
        <location evidence="1">Membrane</location>
        <topology evidence="1">Multi-pass membrane protein</topology>
    </subcellularLocation>
</comment>
<evidence type="ECO:0000313" key="9">
    <source>
        <dbReference type="Proteomes" id="UP001190700"/>
    </source>
</evidence>
<dbReference type="AlphaFoldDB" id="A0AAE0BUA7"/>